<dbReference type="GO" id="GO:0004672">
    <property type="term" value="F:protein kinase activity"/>
    <property type="evidence" value="ECO:0007669"/>
    <property type="project" value="UniProtKB-ARBA"/>
</dbReference>
<name>A0A1Y1IST0_KLENI</name>
<dbReference type="PANTHER" id="PTHR45339">
    <property type="entry name" value="HYBRID SIGNAL TRANSDUCTION HISTIDINE KINASE J"/>
    <property type="match status" value="1"/>
</dbReference>
<dbReference type="InterPro" id="IPR005467">
    <property type="entry name" value="His_kinase_dom"/>
</dbReference>
<proteinExistence type="predicted"/>
<dbReference type="InterPro" id="IPR003594">
    <property type="entry name" value="HATPase_dom"/>
</dbReference>
<protein>
    <recommendedName>
        <fullName evidence="2">Histidine kinase domain-containing protein</fullName>
    </recommendedName>
</protein>
<dbReference type="InterPro" id="IPR036890">
    <property type="entry name" value="HATPase_C_sf"/>
</dbReference>
<dbReference type="SMART" id="SM00387">
    <property type="entry name" value="HATPase_c"/>
    <property type="match status" value="1"/>
</dbReference>
<evidence type="ECO:0000313" key="4">
    <source>
        <dbReference type="Proteomes" id="UP000054558"/>
    </source>
</evidence>
<dbReference type="Gene3D" id="3.30.565.10">
    <property type="entry name" value="Histidine kinase-like ATPase, C-terminal domain"/>
    <property type="match status" value="1"/>
</dbReference>
<dbReference type="SUPFAM" id="SSF55874">
    <property type="entry name" value="ATPase domain of HSP90 chaperone/DNA topoisomerase II/histidine kinase"/>
    <property type="match status" value="1"/>
</dbReference>
<keyword evidence="4" id="KW-1185">Reference proteome</keyword>
<organism evidence="3 4">
    <name type="scientific">Klebsormidium nitens</name>
    <name type="common">Green alga</name>
    <name type="synonym">Ulothrix nitens</name>
    <dbReference type="NCBI Taxonomy" id="105231"/>
    <lineage>
        <taxon>Eukaryota</taxon>
        <taxon>Viridiplantae</taxon>
        <taxon>Streptophyta</taxon>
        <taxon>Klebsormidiophyceae</taxon>
        <taxon>Klebsormidiales</taxon>
        <taxon>Klebsormidiaceae</taxon>
        <taxon>Klebsormidium</taxon>
    </lineage>
</organism>
<gene>
    <name evidence="3" type="ORF">KFL_008670030</name>
</gene>
<evidence type="ECO:0000313" key="3">
    <source>
        <dbReference type="EMBL" id="GAQ91846.1"/>
    </source>
</evidence>
<dbReference type="EMBL" id="DF237816">
    <property type="protein sequence ID" value="GAQ91846.1"/>
    <property type="molecule type" value="Genomic_DNA"/>
</dbReference>
<reference evidence="3 4" key="1">
    <citation type="journal article" date="2014" name="Nat. Commun.">
        <title>Klebsormidium flaccidum genome reveals primary factors for plant terrestrial adaptation.</title>
        <authorList>
            <person name="Hori K."/>
            <person name="Maruyama F."/>
            <person name="Fujisawa T."/>
            <person name="Togashi T."/>
            <person name="Yamamoto N."/>
            <person name="Seo M."/>
            <person name="Sato S."/>
            <person name="Yamada T."/>
            <person name="Mori H."/>
            <person name="Tajima N."/>
            <person name="Moriyama T."/>
            <person name="Ikeuchi M."/>
            <person name="Watanabe M."/>
            <person name="Wada H."/>
            <person name="Kobayashi K."/>
            <person name="Saito M."/>
            <person name="Masuda T."/>
            <person name="Sasaki-Sekimoto Y."/>
            <person name="Mashiguchi K."/>
            <person name="Awai K."/>
            <person name="Shimojima M."/>
            <person name="Masuda S."/>
            <person name="Iwai M."/>
            <person name="Nobusawa T."/>
            <person name="Narise T."/>
            <person name="Kondo S."/>
            <person name="Saito H."/>
            <person name="Sato R."/>
            <person name="Murakawa M."/>
            <person name="Ihara Y."/>
            <person name="Oshima-Yamada Y."/>
            <person name="Ohtaka K."/>
            <person name="Satoh M."/>
            <person name="Sonobe K."/>
            <person name="Ishii M."/>
            <person name="Ohtani R."/>
            <person name="Kanamori-Sato M."/>
            <person name="Honoki R."/>
            <person name="Miyazaki D."/>
            <person name="Mochizuki H."/>
            <person name="Umetsu J."/>
            <person name="Higashi K."/>
            <person name="Shibata D."/>
            <person name="Kamiya Y."/>
            <person name="Sato N."/>
            <person name="Nakamura Y."/>
            <person name="Tabata S."/>
            <person name="Ida S."/>
            <person name="Kurokawa K."/>
            <person name="Ohta H."/>
        </authorList>
    </citation>
    <scope>NUCLEOTIDE SEQUENCE [LARGE SCALE GENOMIC DNA]</scope>
    <source>
        <strain evidence="3 4">NIES-2285</strain>
    </source>
</reference>
<dbReference type="PRINTS" id="PR00344">
    <property type="entry name" value="BCTRLSENSOR"/>
</dbReference>
<evidence type="ECO:0000256" key="1">
    <source>
        <dbReference type="ARBA" id="ARBA00022553"/>
    </source>
</evidence>
<keyword evidence="1" id="KW-0597">Phosphoprotein</keyword>
<sequence length="292" mass="31560">MLQTTIDIVNIEQLRHDLGHFELLRSACHKQEGYVLVRCYPLPEIDARASHDFIEVFPEGPQVRIGFEIEDTGCGIPAEKRDLVFQDYCQAEASTTRNHGGTGLGLGIVKTLVEMMGGQIAIVDKSGPGTLFRFHLEFRRDSAPPSEPVTPRTLARRARPSFLQEPRAFARFRVVLASGRALSRSLAAAALRRQGAAVVEAASWGEALDELRSAAERAGGHTGNGTESPEWAGGASKHGPPLYCALLALSLLPKELSVEQLETAAIQVREAVGGEDPANNEILGQGVSFKVT</sequence>
<dbReference type="Proteomes" id="UP000054558">
    <property type="component" value="Unassembled WGS sequence"/>
</dbReference>
<dbReference type="AlphaFoldDB" id="A0A1Y1IST0"/>
<dbReference type="STRING" id="105231.A0A1Y1IST0"/>
<feature type="domain" description="Histidine kinase" evidence="2">
    <location>
        <begin position="64"/>
        <end position="140"/>
    </location>
</feature>
<dbReference type="InterPro" id="IPR004358">
    <property type="entry name" value="Sig_transdc_His_kin-like_C"/>
</dbReference>
<dbReference type="PROSITE" id="PS50109">
    <property type="entry name" value="HIS_KIN"/>
    <property type="match status" value="1"/>
</dbReference>
<dbReference type="PANTHER" id="PTHR45339:SF5">
    <property type="entry name" value="HISTIDINE KINASE"/>
    <property type="match status" value="1"/>
</dbReference>
<dbReference type="Pfam" id="PF02518">
    <property type="entry name" value="HATPase_c"/>
    <property type="match status" value="1"/>
</dbReference>
<evidence type="ECO:0000259" key="2">
    <source>
        <dbReference type="PROSITE" id="PS50109"/>
    </source>
</evidence>
<accession>A0A1Y1IST0</accession>
<dbReference type="OrthoDB" id="1743285at2759"/>